<dbReference type="Pfam" id="PF03707">
    <property type="entry name" value="MHYT"/>
    <property type="match status" value="4"/>
</dbReference>
<dbReference type="RefSeq" id="WP_126675333.1">
    <property type="nucleotide sequence ID" value="NZ_RYZR01000008.1"/>
</dbReference>
<dbReference type="AlphaFoldDB" id="A0A432LPK6"/>
<feature type="transmembrane region" description="Helical" evidence="1">
    <location>
        <begin position="176"/>
        <end position="196"/>
    </location>
</feature>
<keyword evidence="1" id="KW-0472">Membrane</keyword>
<dbReference type="PROSITE" id="PS50924">
    <property type="entry name" value="MHYT"/>
    <property type="match status" value="1"/>
</dbReference>
<proteinExistence type="predicted"/>
<gene>
    <name evidence="3" type="ORF">EKH79_18570</name>
</gene>
<feature type="transmembrane region" description="Helical" evidence="1">
    <location>
        <begin position="216"/>
        <end position="237"/>
    </location>
</feature>
<feature type="transmembrane region" description="Helical" evidence="1">
    <location>
        <begin position="6"/>
        <end position="33"/>
    </location>
</feature>
<evidence type="ECO:0000259" key="2">
    <source>
        <dbReference type="PROSITE" id="PS50924"/>
    </source>
</evidence>
<feature type="transmembrane region" description="Helical" evidence="1">
    <location>
        <begin position="140"/>
        <end position="164"/>
    </location>
</feature>
<feature type="transmembrane region" description="Helical" evidence="1">
    <location>
        <begin position="107"/>
        <end position="128"/>
    </location>
</feature>
<accession>A0A432LPK6</accession>
<dbReference type="GO" id="GO:0016020">
    <property type="term" value="C:membrane"/>
    <property type="evidence" value="ECO:0007669"/>
    <property type="project" value="UniProtKB-UniRule"/>
</dbReference>
<evidence type="ECO:0000313" key="3">
    <source>
        <dbReference type="EMBL" id="RUL61627.1"/>
    </source>
</evidence>
<keyword evidence="1" id="KW-1133">Transmembrane helix</keyword>
<name>A0A432LPK6_9GAMM</name>
<dbReference type="EMBL" id="RYZR01000008">
    <property type="protein sequence ID" value="RUL61627.1"/>
    <property type="molecule type" value="Genomic_DNA"/>
</dbReference>
<comment type="caution">
    <text evidence="3">The sequence shown here is derived from an EMBL/GenBank/DDBJ whole genome shotgun (WGS) entry which is preliminary data.</text>
</comment>
<feature type="transmembrane region" description="Helical" evidence="1">
    <location>
        <begin position="45"/>
        <end position="68"/>
    </location>
</feature>
<dbReference type="PANTHER" id="PTHR35152">
    <property type="entry name" value="DOMAIN SIGNALLING PROTEIN, PUTATIVE (AFU_ORTHOLOGUE AFUA_5G11310)-RELATED"/>
    <property type="match status" value="1"/>
</dbReference>
<keyword evidence="1" id="KW-0812">Transmembrane</keyword>
<protein>
    <recommendedName>
        <fullName evidence="2">MHYT domain-containing protein</fullName>
    </recommendedName>
</protein>
<keyword evidence="4" id="KW-1185">Reference proteome</keyword>
<dbReference type="InterPro" id="IPR005330">
    <property type="entry name" value="MHYT_dom"/>
</dbReference>
<dbReference type="Proteomes" id="UP000267077">
    <property type="component" value="Unassembled WGS sequence"/>
</dbReference>
<organism evidence="3 4">
    <name type="scientific">Dyella dinghuensis</name>
    <dbReference type="NCBI Taxonomy" id="1920169"/>
    <lineage>
        <taxon>Bacteria</taxon>
        <taxon>Pseudomonadati</taxon>
        <taxon>Pseudomonadota</taxon>
        <taxon>Gammaproteobacteria</taxon>
        <taxon>Lysobacterales</taxon>
        <taxon>Rhodanobacteraceae</taxon>
        <taxon>Dyella</taxon>
    </lineage>
</organism>
<dbReference type="OrthoDB" id="3763366at2"/>
<reference evidence="3 4" key="1">
    <citation type="submission" date="2018-12" db="EMBL/GenBank/DDBJ databases">
        <title>Dyella dinghuensis sp. nov. DHOA06 and Dyella choica sp. nov. 4M-K27, isolated from forest soil.</title>
        <authorList>
            <person name="Qiu L.-H."/>
            <person name="Gao Z.-H."/>
        </authorList>
    </citation>
    <scope>NUCLEOTIDE SEQUENCE [LARGE SCALE GENOMIC DNA]</scope>
    <source>
        <strain evidence="3 4">DHOA06</strain>
    </source>
</reference>
<feature type="domain" description="MHYT" evidence="2">
    <location>
        <begin position="7"/>
        <end position="197"/>
    </location>
</feature>
<feature type="transmembrane region" description="Helical" evidence="1">
    <location>
        <begin position="80"/>
        <end position="100"/>
    </location>
</feature>
<sequence>MPMPMSYNWLLVLLSYAVAVLGSFTALQLAVAIPLARNQRQKTAAVAMAGGAMGLGAIWAMHFIAMLACDSGMDVTYDPAITALSAVVAFAACSGGLLLVGDGQFSWLKLAGAGTCMGVGVASMHYLGMAAMMMPATVNYDYGVVFLSFVIAVAASMAALWLAFNLRGPLQMIGSALVMGVAVCGMHYTGMAAATFEDNGGQVPDGYADGLRVGNLGVTIFVITATLLGLTLVLHYWRQRYRSSLSI</sequence>
<evidence type="ECO:0000256" key="1">
    <source>
        <dbReference type="PROSITE-ProRule" id="PRU00244"/>
    </source>
</evidence>
<dbReference type="PANTHER" id="PTHR35152:SF1">
    <property type="entry name" value="DOMAIN SIGNALLING PROTEIN, PUTATIVE (AFU_ORTHOLOGUE AFUA_5G11310)-RELATED"/>
    <property type="match status" value="1"/>
</dbReference>
<evidence type="ECO:0000313" key="4">
    <source>
        <dbReference type="Proteomes" id="UP000267077"/>
    </source>
</evidence>